<dbReference type="PANTHER" id="PTHR38444">
    <property type="entry name" value="ENTEROBACTIN BIOSYNTHESIS PROTEIN YBDZ"/>
    <property type="match status" value="1"/>
</dbReference>
<dbReference type="SMART" id="SM00923">
    <property type="entry name" value="MbtH"/>
    <property type="match status" value="1"/>
</dbReference>
<evidence type="ECO:0000259" key="1">
    <source>
        <dbReference type="SMART" id="SM00923"/>
    </source>
</evidence>
<dbReference type="SUPFAM" id="SSF160582">
    <property type="entry name" value="MbtH-like"/>
    <property type="match status" value="1"/>
</dbReference>
<dbReference type="InterPro" id="IPR005153">
    <property type="entry name" value="MbtH-like_dom"/>
</dbReference>
<sequence>MRFISHSLDNDEVNPMTSCFDREDGVFRVLVNHEEQYSLWPEWKAIPAGWTDTGVLGDKPTCLDYVEKTWTDMRPLSLRQWMDEQTNAEAEQVNAG</sequence>
<keyword evidence="3" id="KW-1185">Reference proteome</keyword>
<protein>
    <recommendedName>
        <fullName evidence="1">MbtH-like domain-containing protein</fullName>
    </recommendedName>
</protein>
<proteinExistence type="predicted"/>
<dbReference type="InterPro" id="IPR037407">
    <property type="entry name" value="MLP_fam"/>
</dbReference>
<accession>A0ABN5WVP5</accession>
<dbReference type="InterPro" id="IPR038020">
    <property type="entry name" value="MbtH-like_sf"/>
</dbReference>
<dbReference type="Pfam" id="PF03621">
    <property type="entry name" value="MbtH"/>
    <property type="match status" value="1"/>
</dbReference>
<dbReference type="Proteomes" id="UP000289555">
    <property type="component" value="Chromosome"/>
</dbReference>
<reference evidence="3" key="1">
    <citation type="journal article" date="2019" name="Microbiol. Resour. Announc.">
        <title>Complete Genome Sequence of Halomonas olivaria, a Moderately Halophilic Bacterium Isolated from Olive Processing Effluents, Obtained by Nanopore Sequencing.</title>
        <authorList>
            <person name="Nagata S."/>
            <person name="Ii K.M."/>
            <person name="Tsukimi T."/>
            <person name="Miura M.C."/>
            <person name="Galipon J."/>
            <person name="Arakawa K."/>
        </authorList>
    </citation>
    <scope>NUCLEOTIDE SEQUENCE [LARGE SCALE GENOMIC DNA]</scope>
    <source>
        <strain evidence="3">TYRC17</strain>
    </source>
</reference>
<gene>
    <name evidence="2" type="ORF">HORIV_14240</name>
</gene>
<dbReference type="Gene3D" id="3.90.820.10">
    <property type="entry name" value="Structural Genomics, Unknown Function 30-nov-00 1gh9 Mol_id"/>
    <property type="match status" value="1"/>
</dbReference>
<dbReference type="EMBL" id="AP019416">
    <property type="protein sequence ID" value="BBI49003.1"/>
    <property type="molecule type" value="Genomic_DNA"/>
</dbReference>
<evidence type="ECO:0000313" key="3">
    <source>
        <dbReference type="Proteomes" id="UP000289555"/>
    </source>
</evidence>
<feature type="domain" description="MbtH-like" evidence="1">
    <location>
        <begin position="18"/>
        <end position="68"/>
    </location>
</feature>
<evidence type="ECO:0000313" key="2">
    <source>
        <dbReference type="EMBL" id="BBI49003.1"/>
    </source>
</evidence>
<name>A0ABN5WVP5_9GAMM</name>
<dbReference type="PANTHER" id="PTHR38444:SF1">
    <property type="entry name" value="ENTEROBACTIN BIOSYNTHESIS PROTEIN YBDZ"/>
    <property type="match status" value="1"/>
</dbReference>
<organism evidence="2 3">
    <name type="scientific">Vreelandella olivaria</name>
    <dbReference type="NCBI Taxonomy" id="390919"/>
    <lineage>
        <taxon>Bacteria</taxon>
        <taxon>Pseudomonadati</taxon>
        <taxon>Pseudomonadota</taxon>
        <taxon>Gammaproteobacteria</taxon>
        <taxon>Oceanospirillales</taxon>
        <taxon>Halomonadaceae</taxon>
        <taxon>Vreelandella</taxon>
    </lineage>
</organism>